<protein>
    <submittedName>
        <fullName evidence="1">Uncharacterized protein</fullName>
    </submittedName>
</protein>
<dbReference type="EMBL" id="CP003006">
    <property type="protein sequence ID" value="AEO59798.1"/>
    <property type="molecule type" value="Genomic_DNA"/>
</dbReference>
<evidence type="ECO:0000313" key="2">
    <source>
        <dbReference type="Proteomes" id="UP000007322"/>
    </source>
</evidence>
<sequence length="347" mass="40545">MGRQRDKNATQMRSLATFRRFKEFPAEIQQQIFIEAMDLPYFHTVIVKRVDNRVTGTWSLSFYPDDPKSRDRSGHRLYEKMASVDPAAAAAMRYERQTRLGQLPFKKLRAPVDYERDLVVLDFRKCKGRTLGYLHPDNQILNPTGSAFDANAVAMQLEKIQKVAVVWNDQQPLCHDSSNNFRCPDPSSPVHEPHRNWCMCPEELFGLLNCFPELRQFYLLIPLGKKTNPQQLHVEDLIEDTYKFNDQHLYPVFHGRGRSFVHAGQLRSWEGRNHESNDNELSVFQLSPHRVHPSMLEMLRELRDDSFLADDVETLPEAERVELSQKYRLSRKERENLVFGVLLQCKT</sequence>
<gene>
    <name evidence="1" type="ORF">MYCTH_96059</name>
</gene>
<organism evidence="1 2">
    <name type="scientific">Thermothelomyces thermophilus (strain ATCC 42464 / BCRC 31852 / DSM 1799)</name>
    <name type="common">Sporotrichum thermophile</name>
    <dbReference type="NCBI Taxonomy" id="573729"/>
    <lineage>
        <taxon>Eukaryota</taxon>
        <taxon>Fungi</taxon>
        <taxon>Dikarya</taxon>
        <taxon>Ascomycota</taxon>
        <taxon>Pezizomycotina</taxon>
        <taxon>Sordariomycetes</taxon>
        <taxon>Sordariomycetidae</taxon>
        <taxon>Sordariales</taxon>
        <taxon>Chaetomiaceae</taxon>
        <taxon>Thermothelomyces</taxon>
    </lineage>
</organism>
<dbReference type="OrthoDB" id="4580353at2759"/>
<dbReference type="VEuPathDB" id="FungiDB:MYCTH_96059"/>
<keyword evidence="2" id="KW-1185">Reference proteome</keyword>
<reference evidence="1 2" key="1">
    <citation type="journal article" date="2011" name="Nat. Biotechnol.">
        <title>Comparative genomic analysis of the thermophilic biomass-degrading fungi Myceliophthora thermophila and Thielavia terrestris.</title>
        <authorList>
            <person name="Berka R.M."/>
            <person name="Grigoriev I.V."/>
            <person name="Otillar R."/>
            <person name="Salamov A."/>
            <person name="Grimwood J."/>
            <person name="Reid I."/>
            <person name="Ishmael N."/>
            <person name="John T."/>
            <person name="Darmond C."/>
            <person name="Moisan M.-C."/>
            <person name="Henrissat B."/>
            <person name="Coutinho P.M."/>
            <person name="Lombard V."/>
            <person name="Natvig D.O."/>
            <person name="Lindquist E."/>
            <person name="Schmutz J."/>
            <person name="Lucas S."/>
            <person name="Harris P."/>
            <person name="Powlowski J."/>
            <person name="Bellemare A."/>
            <person name="Taylor D."/>
            <person name="Butler G."/>
            <person name="de Vries R.P."/>
            <person name="Allijn I.E."/>
            <person name="van den Brink J."/>
            <person name="Ushinsky S."/>
            <person name="Storms R."/>
            <person name="Powell A.J."/>
            <person name="Paulsen I.T."/>
            <person name="Elbourne L.D.H."/>
            <person name="Baker S.E."/>
            <person name="Magnuson J."/>
            <person name="LaBoissiere S."/>
            <person name="Clutterbuck A.J."/>
            <person name="Martinez D."/>
            <person name="Wogulis M."/>
            <person name="de Leon A.L."/>
            <person name="Rey M.W."/>
            <person name="Tsang A."/>
        </authorList>
    </citation>
    <scope>NUCLEOTIDE SEQUENCE [LARGE SCALE GENOMIC DNA]</scope>
    <source>
        <strain evidence="2">ATCC 42464 / BCRC 31852 / DSM 1799</strain>
    </source>
</reference>
<dbReference type="KEGG" id="mtm:MYCTH_96059"/>
<dbReference type="OMA" id="YRMYDEL"/>
<dbReference type="eggNOG" id="ENOG502R22M">
    <property type="taxonomic scope" value="Eukaryota"/>
</dbReference>
<dbReference type="RefSeq" id="XP_003665043.1">
    <property type="nucleotide sequence ID" value="XM_003664995.1"/>
</dbReference>
<dbReference type="Proteomes" id="UP000007322">
    <property type="component" value="Chromosome 5"/>
</dbReference>
<dbReference type="InParanoid" id="G2QJP1"/>
<name>G2QJP1_THET4</name>
<proteinExistence type="predicted"/>
<evidence type="ECO:0000313" key="1">
    <source>
        <dbReference type="EMBL" id="AEO59798.1"/>
    </source>
</evidence>
<accession>G2QJP1</accession>
<dbReference type="GeneID" id="11507071"/>
<dbReference type="AlphaFoldDB" id="G2QJP1"/>
<dbReference type="HOGENOM" id="CLU_799701_0_0_1"/>